<gene>
    <name evidence="1" type="ORF">SAMN05661003_11631</name>
</gene>
<dbReference type="EMBL" id="FNAQ01000016">
    <property type="protein sequence ID" value="SDE56300.1"/>
    <property type="molecule type" value="Genomic_DNA"/>
</dbReference>
<accession>A0A1G7DYH9</accession>
<dbReference type="OrthoDB" id="9917472at2"/>
<dbReference type="RefSeq" id="WP_092079889.1">
    <property type="nucleotide sequence ID" value="NZ_FNAQ01000016.1"/>
</dbReference>
<evidence type="ECO:0000313" key="1">
    <source>
        <dbReference type="EMBL" id="SDE56300.1"/>
    </source>
</evidence>
<dbReference type="Proteomes" id="UP000243205">
    <property type="component" value="Unassembled WGS sequence"/>
</dbReference>
<keyword evidence="2" id="KW-1185">Reference proteome</keyword>
<protein>
    <submittedName>
        <fullName evidence="1">Uncharacterized protein</fullName>
    </submittedName>
</protein>
<name>A0A1G7DYH9_9BACT</name>
<organism evidence="1 2">
    <name type="scientific">Desulfuromonas thiophila</name>
    <dbReference type="NCBI Taxonomy" id="57664"/>
    <lineage>
        <taxon>Bacteria</taxon>
        <taxon>Pseudomonadati</taxon>
        <taxon>Thermodesulfobacteriota</taxon>
        <taxon>Desulfuromonadia</taxon>
        <taxon>Desulfuromonadales</taxon>
        <taxon>Desulfuromonadaceae</taxon>
        <taxon>Desulfuromonas</taxon>
    </lineage>
</organism>
<sequence>MSHFLQAKRMLGSTTVSAFVQEALSRVFKDGYSLQDPHYPPHQGYGVEIFINQLHHSAEGKVLLFEAAMNVLRIPFCRPCGLTYQVNMRFRAEAREFKQLLHQLSGIAPEKDTCSSVNN</sequence>
<reference evidence="2" key="1">
    <citation type="submission" date="2016-10" db="EMBL/GenBank/DDBJ databases">
        <authorList>
            <person name="Varghese N."/>
            <person name="Submissions S."/>
        </authorList>
    </citation>
    <scope>NUCLEOTIDE SEQUENCE [LARGE SCALE GENOMIC DNA]</scope>
    <source>
        <strain evidence="2">DSM 8987</strain>
    </source>
</reference>
<dbReference type="AlphaFoldDB" id="A0A1G7DYH9"/>
<evidence type="ECO:0000313" key="2">
    <source>
        <dbReference type="Proteomes" id="UP000243205"/>
    </source>
</evidence>
<proteinExistence type="predicted"/>
<dbReference type="STRING" id="57664.SAMN05661003_11631"/>